<dbReference type="AlphaFoldDB" id="A0A3L7A7R1"/>
<keyword evidence="2" id="KW-1185">Reference proteome</keyword>
<dbReference type="Proteomes" id="UP000272503">
    <property type="component" value="Unassembled WGS sequence"/>
</dbReference>
<dbReference type="OrthoDB" id="5121507at2"/>
<evidence type="ECO:0000313" key="2">
    <source>
        <dbReference type="Proteomes" id="UP000272503"/>
    </source>
</evidence>
<accession>A0A3L7A7R1</accession>
<reference evidence="1 2" key="1">
    <citation type="submission" date="2018-10" db="EMBL/GenBank/DDBJ databases">
        <authorList>
            <person name="Li J."/>
        </authorList>
    </citation>
    <scope>NUCLEOTIDE SEQUENCE [LARGE SCALE GENOMIC DNA]</scope>
    <source>
        <strain evidence="1 2">IF 016277</strain>
    </source>
</reference>
<organism evidence="1 2">
    <name type="scientific">Mycetocola tolaasinivorans</name>
    <dbReference type="NCBI Taxonomy" id="76635"/>
    <lineage>
        <taxon>Bacteria</taxon>
        <taxon>Bacillati</taxon>
        <taxon>Actinomycetota</taxon>
        <taxon>Actinomycetes</taxon>
        <taxon>Micrococcales</taxon>
        <taxon>Microbacteriaceae</taxon>
        <taxon>Mycetocola</taxon>
    </lineage>
</organism>
<dbReference type="EMBL" id="RCUX01000004">
    <property type="protein sequence ID" value="RLP76333.1"/>
    <property type="molecule type" value="Genomic_DNA"/>
</dbReference>
<evidence type="ECO:0008006" key="3">
    <source>
        <dbReference type="Google" id="ProtNLM"/>
    </source>
</evidence>
<evidence type="ECO:0000313" key="1">
    <source>
        <dbReference type="EMBL" id="RLP76333.1"/>
    </source>
</evidence>
<sequence length="181" mass="20072">MSKIDDSLAEDFVPEFEDVSVILNTDLAKERDRLQAALIAAKSVTDLRLGQADPVAEAQAELDSLADKVAEHQHIIRVRALEGFEWTLITDRHPARKGVALDQHYGYNLTSATAAALIQAGSIIEDDAEVEITPERWARITPRLSGWDAQKLVDVVFRLHVYDAQQREDALEKHFGATASS</sequence>
<protein>
    <recommendedName>
        <fullName evidence="3">Tail assembly chaperone</fullName>
    </recommendedName>
</protein>
<proteinExistence type="predicted"/>
<comment type="caution">
    <text evidence="1">The sequence shown here is derived from an EMBL/GenBank/DDBJ whole genome shotgun (WGS) entry which is preliminary data.</text>
</comment>
<name>A0A3L7A7R1_9MICO</name>
<gene>
    <name evidence="1" type="ORF">D9V32_05540</name>
</gene>
<dbReference type="RefSeq" id="WP_121647915.1">
    <property type="nucleotide sequence ID" value="NZ_RCUX01000004.1"/>
</dbReference>